<feature type="transmembrane region" description="Helical" evidence="6">
    <location>
        <begin position="36"/>
        <end position="64"/>
    </location>
</feature>
<comment type="subcellular location">
    <subcellularLocation>
        <location evidence="1">Cell membrane</location>
        <topology evidence="1">Multi-pass membrane protein</topology>
    </subcellularLocation>
</comment>
<gene>
    <name evidence="7" type="ORF">HPB48_018212</name>
</gene>
<dbReference type="EMBL" id="JABSTR010000010">
    <property type="protein sequence ID" value="KAH9380244.1"/>
    <property type="molecule type" value="Genomic_DNA"/>
</dbReference>
<reference evidence="7 8" key="1">
    <citation type="journal article" date="2020" name="Cell">
        <title>Large-Scale Comparative Analyses of Tick Genomes Elucidate Their Genetic Diversity and Vector Capacities.</title>
        <authorList>
            <consortium name="Tick Genome and Microbiome Consortium (TIGMIC)"/>
            <person name="Jia N."/>
            <person name="Wang J."/>
            <person name="Shi W."/>
            <person name="Du L."/>
            <person name="Sun Y."/>
            <person name="Zhan W."/>
            <person name="Jiang J.F."/>
            <person name="Wang Q."/>
            <person name="Zhang B."/>
            <person name="Ji P."/>
            <person name="Bell-Sakyi L."/>
            <person name="Cui X.M."/>
            <person name="Yuan T.T."/>
            <person name="Jiang B.G."/>
            <person name="Yang W.F."/>
            <person name="Lam T.T."/>
            <person name="Chang Q.C."/>
            <person name="Ding S.J."/>
            <person name="Wang X.J."/>
            <person name="Zhu J.G."/>
            <person name="Ruan X.D."/>
            <person name="Zhao L."/>
            <person name="Wei J.T."/>
            <person name="Ye R.Z."/>
            <person name="Que T.C."/>
            <person name="Du C.H."/>
            <person name="Zhou Y.H."/>
            <person name="Cheng J.X."/>
            <person name="Dai P.F."/>
            <person name="Guo W.B."/>
            <person name="Han X.H."/>
            <person name="Huang E.J."/>
            <person name="Li L.F."/>
            <person name="Wei W."/>
            <person name="Gao Y.C."/>
            <person name="Liu J.Z."/>
            <person name="Shao H.Z."/>
            <person name="Wang X."/>
            <person name="Wang C.C."/>
            <person name="Yang T.C."/>
            <person name="Huo Q.B."/>
            <person name="Li W."/>
            <person name="Chen H.Y."/>
            <person name="Chen S.E."/>
            <person name="Zhou L.G."/>
            <person name="Ni X.B."/>
            <person name="Tian J.H."/>
            <person name="Sheng Y."/>
            <person name="Liu T."/>
            <person name="Pan Y.S."/>
            <person name="Xia L.Y."/>
            <person name="Li J."/>
            <person name="Zhao F."/>
            <person name="Cao W.C."/>
        </authorList>
    </citation>
    <scope>NUCLEOTIDE SEQUENCE [LARGE SCALE GENOMIC DNA]</scope>
    <source>
        <strain evidence="7">HaeL-2018</strain>
    </source>
</reference>
<comment type="caution">
    <text evidence="7">The sequence shown here is derived from an EMBL/GenBank/DDBJ whole genome shotgun (WGS) entry which is preliminary data.</text>
</comment>
<keyword evidence="4 6" id="KW-1133">Transmembrane helix</keyword>
<feature type="transmembrane region" description="Helical" evidence="6">
    <location>
        <begin position="180"/>
        <end position="201"/>
    </location>
</feature>
<keyword evidence="2" id="KW-1003">Cell membrane</keyword>
<dbReference type="InterPro" id="IPR013604">
    <property type="entry name" value="7TM_chemorcpt"/>
</dbReference>
<dbReference type="AlphaFoldDB" id="A0A9J6H0K5"/>
<evidence type="ECO:0000313" key="8">
    <source>
        <dbReference type="Proteomes" id="UP000821853"/>
    </source>
</evidence>
<evidence type="ECO:0000256" key="1">
    <source>
        <dbReference type="ARBA" id="ARBA00004651"/>
    </source>
</evidence>
<evidence type="ECO:0000256" key="4">
    <source>
        <dbReference type="ARBA" id="ARBA00022989"/>
    </source>
</evidence>
<name>A0A9J6H0K5_HAELO</name>
<feature type="transmembrane region" description="Helical" evidence="6">
    <location>
        <begin position="250"/>
        <end position="271"/>
    </location>
</feature>
<feature type="transmembrane region" description="Helical" evidence="6">
    <location>
        <begin position="138"/>
        <end position="160"/>
    </location>
</feature>
<feature type="transmembrane region" description="Helical" evidence="6">
    <location>
        <begin position="283"/>
        <end position="302"/>
    </location>
</feature>
<evidence type="ECO:0000256" key="6">
    <source>
        <dbReference type="SAM" id="Phobius"/>
    </source>
</evidence>
<dbReference type="VEuPathDB" id="VectorBase:HLOH_048137"/>
<keyword evidence="8" id="KW-1185">Reference proteome</keyword>
<protein>
    <submittedName>
        <fullName evidence="7">Uncharacterized protein</fullName>
    </submittedName>
</protein>
<dbReference type="Proteomes" id="UP000821853">
    <property type="component" value="Chromosome 8"/>
</dbReference>
<accession>A0A9J6H0K5</accession>
<evidence type="ECO:0000256" key="5">
    <source>
        <dbReference type="ARBA" id="ARBA00023136"/>
    </source>
</evidence>
<dbReference type="GO" id="GO:0050909">
    <property type="term" value="P:sensory perception of taste"/>
    <property type="evidence" value="ECO:0007669"/>
    <property type="project" value="InterPro"/>
</dbReference>
<keyword evidence="5 6" id="KW-0472">Membrane</keyword>
<evidence type="ECO:0000313" key="7">
    <source>
        <dbReference type="EMBL" id="KAH9380244.1"/>
    </source>
</evidence>
<organism evidence="7 8">
    <name type="scientific">Haemaphysalis longicornis</name>
    <name type="common">Bush tick</name>
    <dbReference type="NCBI Taxonomy" id="44386"/>
    <lineage>
        <taxon>Eukaryota</taxon>
        <taxon>Metazoa</taxon>
        <taxon>Ecdysozoa</taxon>
        <taxon>Arthropoda</taxon>
        <taxon>Chelicerata</taxon>
        <taxon>Arachnida</taxon>
        <taxon>Acari</taxon>
        <taxon>Parasitiformes</taxon>
        <taxon>Ixodida</taxon>
        <taxon>Ixodoidea</taxon>
        <taxon>Ixodidae</taxon>
        <taxon>Haemaphysalinae</taxon>
        <taxon>Haemaphysalis</taxon>
    </lineage>
</organism>
<sequence length="336" mass="38061">MMKHFWKWGMVCRFLGCLYIEGFWDRSLKAARVQVLSLYTVYSAACLTGVVAYEMGVVVVNIFLLPDVAGSFAKSLLLIVYAVVLIKIIVNVLCMTLGSSKLLQFLREAEAYEKATSFGYSAGSEACRRNWRTQARRWVSAAALVASYGMAMTIYMRNFMQGYDDPWHNFLKVLGFFSEFYLFFFDSVAYIVLGSTVDVLVEYLKSLVESLGTCEKNRLLLCSRLCPRTVEDIRHNFSRIQALIHCINDIWHPAITATSACLVWILCTTLYTVFDDGFTTLDIWLSVTYAVYASVGFFDLAVKSQELGDQAQKMKNATKSVRRCAVSEEYIQQVGD</sequence>
<dbReference type="Pfam" id="PF08395">
    <property type="entry name" value="7tm_7"/>
    <property type="match status" value="1"/>
</dbReference>
<evidence type="ECO:0000256" key="3">
    <source>
        <dbReference type="ARBA" id="ARBA00022692"/>
    </source>
</evidence>
<proteinExistence type="predicted"/>
<keyword evidence="3 6" id="KW-0812">Transmembrane</keyword>
<dbReference type="GO" id="GO:0005886">
    <property type="term" value="C:plasma membrane"/>
    <property type="evidence" value="ECO:0007669"/>
    <property type="project" value="UniProtKB-SubCell"/>
</dbReference>
<feature type="transmembrane region" description="Helical" evidence="6">
    <location>
        <begin position="76"/>
        <end position="97"/>
    </location>
</feature>
<evidence type="ECO:0000256" key="2">
    <source>
        <dbReference type="ARBA" id="ARBA00022475"/>
    </source>
</evidence>
<dbReference type="OrthoDB" id="6497997at2759"/>
<dbReference type="OMA" id="WSACLIL"/>